<evidence type="ECO:0000313" key="1">
    <source>
        <dbReference type="EMBL" id="KAJ4825864.1"/>
    </source>
</evidence>
<proteinExistence type="predicted"/>
<comment type="caution">
    <text evidence="1">The sequence shown here is derived from an EMBL/GenBank/DDBJ whole genome shotgun (WGS) entry which is preliminary data.</text>
</comment>
<dbReference type="OrthoDB" id="1931227at2759"/>
<sequence>MNTTLVRNPTKSFSRQFDGYKPLDRYNIKHKISWNEDEDDEPRVLVPSFSYRRARARQRQIYLKSYKLATSRKSNNLRRSRSGKLRKMVAKVRTAVFSLVSFMRVGASCNSRGAICVSNPMKCC</sequence>
<evidence type="ECO:0000313" key="2">
    <source>
        <dbReference type="Proteomes" id="UP001141552"/>
    </source>
</evidence>
<keyword evidence="2" id="KW-1185">Reference proteome</keyword>
<gene>
    <name evidence="1" type="ORF">Tsubulata_024313</name>
</gene>
<dbReference type="EMBL" id="JAKUCV010006791">
    <property type="protein sequence ID" value="KAJ4825864.1"/>
    <property type="molecule type" value="Genomic_DNA"/>
</dbReference>
<organism evidence="1 2">
    <name type="scientific">Turnera subulata</name>
    <dbReference type="NCBI Taxonomy" id="218843"/>
    <lineage>
        <taxon>Eukaryota</taxon>
        <taxon>Viridiplantae</taxon>
        <taxon>Streptophyta</taxon>
        <taxon>Embryophyta</taxon>
        <taxon>Tracheophyta</taxon>
        <taxon>Spermatophyta</taxon>
        <taxon>Magnoliopsida</taxon>
        <taxon>eudicotyledons</taxon>
        <taxon>Gunneridae</taxon>
        <taxon>Pentapetalae</taxon>
        <taxon>rosids</taxon>
        <taxon>fabids</taxon>
        <taxon>Malpighiales</taxon>
        <taxon>Passifloraceae</taxon>
        <taxon>Turnera</taxon>
    </lineage>
</organism>
<dbReference type="Proteomes" id="UP001141552">
    <property type="component" value="Unassembled WGS sequence"/>
</dbReference>
<reference evidence="1" key="2">
    <citation type="journal article" date="2023" name="Plants (Basel)">
        <title>Annotation of the Turnera subulata (Passifloraceae) Draft Genome Reveals the S-Locus Evolved after the Divergence of Turneroideae from Passifloroideae in a Stepwise Manner.</title>
        <authorList>
            <person name="Henning P.M."/>
            <person name="Roalson E.H."/>
            <person name="Mir W."/>
            <person name="McCubbin A.G."/>
            <person name="Shore J.S."/>
        </authorList>
    </citation>
    <scope>NUCLEOTIDE SEQUENCE</scope>
    <source>
        <strain evidence="1">F60SS</strain>
    </source>
</reference>
<accession>A0A9Q0F856</accession>
<reference evidence="1" key="1">
    <citation type="submission" date="2022-02" db="EMBL/GenBank/DDBJ databases">
        <authorList>
            <person name="Henning P.M."/>
            <person name="McCubbin A.G."/>
            <person name="Shore J.S."/>
        </authorList>
    </citation>
    <scope>NUCLEOTIDE SEQUENCE</scope>
    <source>
        <strain evidence="1">F60SS</strain>
        <tissue evidence="1">Leaves</tissue>
    </source>
</reference>
<protein>
    <submittedName>
        <fullName evidence="1">Uncharacterized protein</fullName>
    </submittedName>
</protein>
<name>A0A9Q0F856_9ROSI</name>
<dbReference type="AlphaFoldDB" id="A0A9Q0F856"/>